<evidence type="ECO:0000313" key="2">
    <source>
        <dbReference type="Proteomes" id="UP000006643"/>
    </source>
</evidence>
<dbReference type="InterPro" id="IPR015943">
    <property type="entry name" value="WD40/YVTN_repeat-like_dom_sf"/>
</dbReference>
<dbReference type="eggNOG" id="KOG2106">
    <property type="taxonomic scope" value="Eukaryota"/>
</dbReference>
<dbReference type="GeneID" id="9476111"/>
<dbReference type="OrthoDB" id="47802at2759"/>
<dbReference type="Proteomes" id="UP000006643">
    <property type="component" value="Unassembled WGS sequence"/>
</dbReference>
<dbReference type="InParanoid" id="D0NGQ4"/>
<gene>
    <name evidence="1" type="ORF">PITG_10626</name>
</gene>
<dbReference type="HOGENOM" id="CLU_1470957_0_0_1"/>
<organism evidence="1 2">
    <name type="scientific">Phytophthora infestans (strain T30-4)</name>
    <name type="common">Potato late blight agent</name>
    <dbReference type="NCBI Taxonomy" id="403677"/>
    <lineage>
        <taxon>Eukaryota</taxon>
        <taxon>Sar</taxon>
        <taxon>Stramenopiles</taxon>
        <taxon>Oomycota</taxon>
        <taxon>Peronosporomycetes</taxon>
        <taxon>Peronosporales</taxon>
        <taxon>Peronosporaceae</taxon>
        <taxon>Phytophthora</taxon>
    </lineage>
</organism>
<dbReference type="AlphaFoldDB" id="D0NGQ4"/>
<dbReference type="STRING" id="403677.D0NGQ4"/>
<accession>D0NGQ4</accession>
<reference evidence="2" key="1">
    <citation type="journal article" date="2009" name="Nature">
        <title>Genome sequence and analysis of the Irish potato famine pathogen Phytophthora infestans.</title>
        <authorList>
            <consortium name="The Broad Institute Genome Sequencing Platform"/>
            <person name="Haas B.J."/>
            <person name="Kamoun S."/>
            <person name="Zody M.C."/>
            <person name="Jiang R.H."/>
            <person name="Handsaker R.E."/>
            <person name="Cano L.M."/>
            <person name="Grabherr M."/>
            <person name="Kodira C.D."/>
            <person name="Raffaele S."/>
            <person name="Torto-Alalibo T."/>
            <person name="Bozkurt T.O."/>
            <person name="Ah-Fong A.M."/>
            <person name="Alvarado L."/>
            <person name="Anderson V.L."/>
            <person name="Armstrong M.R."/>
            <person name="Avrova A."/>
            <person name="Baxter L."/>
            <person name="Beynon J."/>
            <person name="Boevink P.C."/>
            <person name="Bollmann S.R."/>
            <person name="Bos J.I."/>
            <person name="Bulone V."/>
            <person name="Cai G."/>
            <person name="Cakir C."/>
            <person name="Carrington J.C."/>
            <person name="Chawner M."/>
            <person name="Conti L."/>
            <person name="Costanzo S."/>
            <person name="Ewan R."/>
            <person name="Fahlgren N."/>
            <person name="Fischbach M.A."/>
            <person name="Fugelstad J."/>
            <person name="Gilroy E.M."/>
            <person name="Gnerre S."/>
            <person name="Green P.J."/>
            <person name="Grenville-Briggs L.J."/>
            <person name="Griffith J."/>
            <person name="Grunwald N.J."/>
            <person name="Horn K."/>
            <person name="Horner N.R."/>
            <person name="Hu C.H."/>
            <person name="Huitema E."/>
            <person name="Jeong D.H."/>
            <person name="Jones A.M."/>
            <person name="Jones J.D."/>
            <person name="Jones R.W."/>
            <person name="Karlsson E.K."/>
            <person name="Kunjeti S.G."/>
            <person name="Lamour K."/>
            <person name="Liu Z."/>
            <person name="Ma L."/>
            <person name="Maclean D."/>
            <person name="Chibucos M.C."/>
            <person name="McDonald H."/>
            <person name="McWalters J."/>
            <person name="Meijer H.J."/>
            <person name="Morgan W."/>
            <person name="Morris P.F."/>
            <person name="Munro C.A."/>
            <person name="O'Neill K."/>
            <person name="Ospina-Giraldo M."/>
            <person name="Pinzon A."/>
            <person name="Pritchard L."/>
            <person name="Ramsahoye B."/>
            <person name="Ren Q."/>
            <person name="Restrepo S."/>
            <person name="Roy S."/>
            <person name="Sadanandom A."/>
            <person name="Savidor A."/>
            <person name="Schornack S."/>
            <person name="Schwartz D.C."/>
            <person name="Schumann U.D."/>
            <person name="Schwessinger B."/>
            <person name="Seyer L."/>
            <person name="Sharpe T."/>
            <person name="Silvar C."/>
            <person name="Song J."/>
            <person name="Studholme D.J."/>
            <person name="Sykes S."/>
            <person name="Thines M."/>
            <person name="van de Vondervoort P.J."/>
            <person name="Phuntumart V."/>
            <person name="Wawra S."/>
            <person name="Weide R."/>
            <person name="Win J."/>
            <person name="Young C."/>
            <person name="Zhou S."/>
            <person name="Fry W."/>
            <person name="Meyers B.C."/>
            <person name="van West P."/>
            <person name="Ristaino J."/>
            <person name="Govers F."/>
            <person name="Birch P.R."/>
            <person name="Whisson S.C."/>
            <person name="Judelson H.S."/>
            <person name="Nusbaum C."/>
        </authorList>
    </citation>
    <scope>NUCLEOTIDE SEQUENCE [LARGE SCALE GENOMIC DNA]</scope>
    <source>
        <strain evidence="2">T30-4</strain>
    </source>
</reference>
<proteinExistence type="predicted"/>
<name>D0NGQ4_PHYIT</name>
<dbReference type="EMBL" id="DS028137">
    <property type="protein sequence ID" value="EEY58543.1"/>
    <property type="molecule type" value="Genomic_DNA"/>
</dbReference>
<protein>
    <submittedName>
        <fullName evidence="1">Uncharacterized protein</fullName>
    </submittedName>
</protein>
<dbReference type="KEGG" id="pif:PITG_10626"/>
<keyword evidence="2" id="KW-1185">Reference proteome</keyword>
<dbReference type="Gene3D" id="2.130.10.10">
    <property type="entry name" value="YVTN repeat-like/Quinoprotein amine dehydrogenase"/>
    <property type="match status" value="1"/>
</dbReference>
<dbReference type="VEuPathDB" id="FungiDB:PITG_10626"/>
<evidence type="ECO:0000313" key="1">
    <source>
        <dbReference type="EMBL" id="EEY58543.1"/>
    </source>
</evidence>
<dbReference type="RefSeq" id="XP_002901487.1">
    <property type="nucleotide sequence ID" value="XM_002901441.1"/>
</dbReference>
<sequence>MREITCCACSLPGAPYKGSSAILAAGNSHGAISLLKYPSFVQGAGAKTYRGHSGAVAQLGFSGAGGSLCVSIGRSDRCLLQWRRLYGAGSGSDTAVNGNVGIAKDPEEDPDLEAEGRFLPEAFVNVGGGAPSEVTPFVSAILPPSGVVQEPSEADGVVKHRVFDLEHGFGLPDRVPDWVRRREL</sequence>